<dbReference type="GO" id="GO:0005886">
    <property type="term" value="C:plasma membrane"/>
    <property type="evidence" value="ECO:0007669"/>
    <property type="project" value="UniProtKB-SubCell"/>
</dbReference>
<evidence type="ECO:0000256" key="4">
    <source>
        <dbReference type="ARBA" id="ARBA00022614"/>
    </source>
</evidence>
<dbReference type="InterPro" id="IPR032675">
    <property type="entry name" value="LRR_dom_sf"/>
</dbReference>
<feature type="domain" description="Disease resistance R13L4/SHOC-2-like LRR" evidence="14">
    <location>
        <begin position="489"/>
        <end position="658"/>
    </location>
</feature>
<keyword evidence="10" id="KW-0325">Glycoprotein</keyword>
<keyword evidence="4" id="KW-0433">Leucine-rich repeat</keyword>
<evidence type="ECO:0000256" key="8">
    <source>
        <dbReference type="ARBA" id="ARBA00022989"/>
    </source>
</evidence>
<keyword evidence="8 11" id="KW-1133">Transmembrane helix</keyword>
<accession>A0AAQ3JM67</accession>
<feature type="signal peptide" evidence="12">
    <location>
        <begin position="1"/>
        <end position="37"/>
    </location>
</feature>
<dbReference type="Pfam" id="PF13516">
    <property type="entry name" value="LRR_6"/>
    <property type="match status" value="1"/>
</dbReference>
<comment type="similarity">
    <text evidence="2">Belongs to the RLP family.</text>
</comment>
<evidence type="ECO:0000256" key="10">
    <source>
        <dbReference type="ARBA" id="ARBA00023180"/>
    </source>
</evidence>
<evidence type="ECO:0000256" key="2">
    <source>
        <dbReference type="ARBA" id="ARBA00009592"/>
    </source>
</evidence>
<feature type="transmembrane region" description="Helical" evidence="11">
    <location>
        <begin position="1063"/>
        <end position="1083"/>
    </location>
</feature>
<dbReference type="InterPro" id="IPR003591">
    <property type="entry name" value="Leu-rich_rpt_typical-subtyp"/>
</dbReference>
<keyword evidence="15" id="KW-0675">Receptor</keyword>
<evidence type="ECO:0000256" key="6">
    <source>
        <dbReference type="ARBA" id="ARBA00022729"/>
    </source>
</evidence>
<protein>
    <submittedName>
        <fullName evidence="15">LRR receptor-like serine/threonine-protein kinase FLS2</fullName>
    </submittedName>
</protein>
<dbReference type="GO" id="GO:0016301">
    <property type="term" value="F:kinase activity"/>
    <property type="evidence" value="ECO:0007669"/>
    <property type="project" value="UniProtKB-KW"/>
</dbReference>
<keyword evidence="15" id="KW-0808">Transferase</keyword>
<keyword evidence="7" id="KW-0677">Repeat</keyword>
<dbReference type="SMART" id="SM00365">
    <property type="entry name" value="LRR_SD22"/>
    <property type="match status" value="8"/>
</dbReference>
<dbReference type="Pfam" id="PF08263">
    <property type="entry name" value="LRRNT_2"/>
    <property type="match status" value="1"/>
</dbReference>
<dbReference type="Pfam" id="PF12799">
    <property type="entry name" value="LRR_4"/>
    <property type="match status" value="1"/>
</dbReference>
<evidence type="ECO:0000313" key="15">
    <source>
        <dbReference type="EMBL" id="WOK92554.1"/>
    </source>
</evidence>
<keyword evidence="9 11" id="KW-0472">Membrane</keyword>
<keyword evidence="5 11" id="KW-0812">Transmembrane</keyword>
<dbReference type="Pfam" id="PF00560">
    <property type="entry name" value="LRR_1"/>
    <property type="match status" value="8"/>
</dbReference>
<name>A0AAQ3JM67_9LILI</name>
<dbReference type="SUPFAM" id="SSF52058">
    <property type="entry name" value="L domain-like"/>
    <property type="match status" value="3"/>
</dbReference>
<proteinExistence type="inferred from homology"/>
<dbReference type="InterPro" id="IPR013210">
    <property type="entry name" value="LRR_N_plant-typ"/>
</dbReference>
<dbReference type="PRINTS" id="PR00019">
    <property type="entry name" value="LEURICHRPT"/>
</dbReference>
<dbReference type="InterPro" id="IPR001611">
    <property type="entry name" value="Leu-rich_rpt"/>
</dbReference>
<dbReference type="PROSITE" id="PS51450">
    <property type="entry name" value="LRR"/>
    <property type="match status" value="1"/>
</dbReference>
<dbReference type="Pfam" id="PF13855">
    <property type="entry name" value="LRR_8"/>
    <property type="match status" value="1"/>
</dbReference>
<gene>
    <name evidence="15" type="ORF">Cni_G01245</name>
</gene>
<sequence>MAAASGRANNFGSISSNLRQMLLLVLSIYASFSCCLGHGDTDAATAAAGRSGCIENERRALLAIKSDMYDPDNWFSSWTGHDCCKWRGVTCDNDQLHVVELDLHYPYTYDQDTETIGVSKVNPSMLDLKHLKYLDLSMNNFSGADVPKMITSLVRLEYLNLSNAMFSGAIPFELGNLSSLRYLDLEGSPSQLRADDLGWLSGLPSLIHLDLSFADLSQATNWLHQLNSIPTLQVLILGSANLPPLPSPLPHFNLTSISTLDLSYYRSFTSPMLTWLSNASSLHHLRLSGCSGLDVEPLQVAVGALSNLQEFDLSFNHIKGDIYGILKNVSRSVKYLDLSFNSLTGDIPPSFWSLPHLEYLSLDENDVTGHIPDLVENLTSLRHLSMDFTQISGEIPRTLGNLARLEFIDLHHSHIIGEIPPSMGNLTSLVYLDLSVNNISGWIPETFGDLFHLKGLHLSDNIIGGQLPKTIGNLHNLQELDLHNNSVAGHIPETVGRLHNLQVLILSNNKLTGTIPRSLGGLCNLKILDVSQNSIVGDQVTDVIHGLSNCTQGAQLSSLHVEGNNLSGMIPPSLGHMSQLQELYLSSNSLQGNITEAHFSNLTNLKFLNISHNSFNVILSNDWVPPFSAYWIVMSFCHLGVKFPAWIRTQTNLQRLYLARVGLSDNLPSWFSNFTSKVLLDDLDLSSNNLSGPLPTLRGLVDLSNNSFVGPIPLSSANGMDLRILILSNNHINGSIPSLFCNLTSLIVLDLSSNHLSGEIPDCNGGSFPASLQSLHLNNNNLVGRFPSFLQYCKELVALDLGENKLFGEIPVWVGRSLPSLKILRLSSNFIHGRVPVSIGSLTSLQVLDLSSNNLFGDIPSSFGNLKAMAAMQNEIRLLILDVPPYIRDCPYYTYCWSDNFYGDSITITAKGTTNQYSSTLSLVTSIDLSNNNLTGEIPKEITNLLGLHFLSLSNNYLTGRIPEMIGAMTQLESLDLSMNNLVGEIPSSLSELYFLSHLNLSYNNLSGKIPTDNQLSTFDDPSIYVGNKNLCGEPLPDQCPNATATHSGDEESGDELETILEITSTVVGFVVGFWLSMGIIIVKHSIRIALFRWMDKMCDWIYVKWAIKVAKLKSKWRTVPN</sequence>
<evidence type="ECO:0000259" key="13">
    <source>
        <dbReference type="Pfam" id="PF08263"/>
    </source>
</evidence>
<evidence type="ECO:0000256" key="3">
    <source>
        <dbReference type="ARBA" id="ARBA00022475"/>
    </source>
</evidence>
<feature type="chain" id="PRO_5042913246" evidence="12">
    <location>
        <begin position="38"/>
        <end position="1122"/>
    </location>
</feature>
<feature type="domain" description="Leucine-rich repeat-containing N-terminal plant-type" evidence="13">
    <location>
        <begin position="55"/>
        <end position="92"/>
    </location>
</feature>
<dbReference type="InterPro" id="IPR025875">
    <property type="entry name" value="Leu-rich_rpt_4"/>
</dbReference>
<dbReference type="PROSITE" id="PS51257">
    <property type="entry name" value="PROKAR_LIPOPROTEIN"/>
    <property type="match status" value="1"/>
</dbReference>
<dbReference type="InterPro" id="IPR055414">
    <property type="entry name" value="LRR_R13L4/SHOC2-like"/>
</dbReference>
<evidence type="ECO:0000256" key="1">
    <source>
        <dbReference type="ARBA" id="ARBA00004251"/>
    </source>
</evidence>
<dbReference type="PANTHER" id="PTHR48063:SF112">
    <property type="entry name" value="RECEPTOR LIKE PROTEIN 30-LIKE"/>
    <property type="match status" value="1"/>
</dbReference>
<organism evidence="15 16">
    <name type="scientific">Canna indica</name>
    <name type="common">Indian-shot</name>
    <dbReference type="NCBI Taxonomy" id="4628"/>
    <lineage>
        <taxon>Eukaryota</taxon>
        <taxon>Viridiplantae</taxon>
        <taxon>Streptophyta</taxon>
        <taxon>Embryophyta</taxon>
        <taxon>Tracheophyta</taxon>
        <taxon>Spermatophyta</taxon>
        <taxon>Magnoliopsida</taxon>
        <taxon>Liliopsida</taxon>
        <taxon>Zingiberales</taxon>
        <taxon>Cannaceae</taxon>
        <taxon>Canna</taxon>
    </lineage>
</organism>
<reference evidence="15 16" key="1">
    <citation type="submission" date="2023-10" db="EMBL/GenBank/DDBJ databases">
        <title>Chromosome-scale genome assembly provides insights into flower coloration mechanisms of Canna indica.</title>
        <authorList>
            <person name="Li C."/>
        </authorList>
    </citation>
    <scope>NUCLEOTIDE SEQUENCE [LARGE SCALE GENOMIC DNA]</scope>
    <source>
        <tissue evidence="15">Flower</tissue>
    </source>
</reference>
<dbReference type="FunFam" id="3.80.10.10:FF:000111">
    <property type="entry name" value="LRR receptor-like serine/threonine-protein kinase ERECTA"/>
    <property type="match status" value="1"/>
</dbReference>
<comment type="subcellular location">
    <subcellularLocation>
        <location evidence="1">Cell membrane</location>
        <topology evidence="1">Single-pass type I membrane protein</topology>
    </subcellularLocation>
</comment>
<dbReference type="SUPFAM" id="SSF52047">
    <property type="entry name" value="RNI-like"/>
    <property type="match status" value="1"/>
</dbReference>
<keyword evidence="16" id="KW-1185">Reference proteome</keyword>
<evidence type="ECO:0000256" key="11">
    <source>
        <dbReference type="SAM" id="Phobius"/>
    </source>
</evidence>
<dbReference type="Pfam" id="PF23598">
    <property type="entry name" value="LRR_14"/>
    <property type="match status" value="2"/>
</dbReference>
<evidence type="ECO:0000256" key="12">
    <source>
        <dbReference type="SAM" id="SignalP"/>
    </source>
</evidence>
<dbReference type="SMART" id="SM00369">
    <property type="entry name" value="LRR_TYP"/>
    <property type="match status" value="15"/>
</dbReference>
<evidence type="ECO:0000256" key="7">
    <source>
        <dbReference type="ARBA" id="ARBA00022737"/>
    </source>
</evidence>
<evidence type="ECO:0000259" key="14">
    <source>
        <dbReference type="Pfam" id="PF23598"/>
    </source>
</evidence>
<keyword evidence="15" id="KW-0418">Kinase</keyword>
<dbReference type="FunFam" id="3.80.10.10:FF:000095">
    <property type="entry name" value="LRR receptor-like serine/threonine-protein kinase GSO1"/>
    <property type="match status" value="2"/>
</dbReference>
<dbReference type="InterPro" id="IPR046956">
    <property type="entry name" value="RLP23-like"/>
</dbReference>
<keyword evidence="6 12" id="KW-0732">Signal</keyword>
<dbReference type="EMBL" id="CP136890">
    <property type="protein sequence ID" value="WOK92554.1"/>
    <property type="molecule type" value="Genomic_DNA"/>
</dbReference>
<dbReference type="PANTHER" id="PTHR48063">
    <property type="entry name" value="LRR RECEPTOR-LIKE KINASE"/>
    <property type="match status" value="1"/>
</dbReference>
<dbReference type="Gene3D" id="3.80.10.10">
    <property type="entry name" value="Ribonuclease Inhibitor"/>
    <property type="match status" value="6"/>
</dbReference>
<evidence type="ECO:0000256" key="9">
    <source>
        <dbReference type="ARBA" id="ARBA00023136"/>
    </source>
</evidence>
<dbReference type="Proteomes" id="UP001327560">
    <property type="component" value="Chromosome 1"/>
</dbReference>
<evidence type="ECO:0000313" key="16">
    <source>
        <dbReference type="Proteomes" id="UP001327560"/>
    </source>
</evidence>
<feature type="domain" description="Disease resistance R13L4/SHOC-2-like LRR" evidence="14">
    <location>
        <begin position="397"/>
        <end position="484"/>
    </location>
</feature>
<evidence type="ECO:0000256" key="5">
    <source>
        <dbReference type="ARBA" id="ARBA00022692"/>
    </source>
</evidence>
<keyword evidence="3" id="KW-1003">Cell membrane</keyword>
<dbReference type="AlphaFoldDB" id="A0AAQ3JM67"/>